<dbReference type="RefSeq" id="WP_123262526.1">
    <property type="nucleotide sequence ID" value="NZ_RJTX01000001.1"/>
</dbReference>
<keyword evidence="5" id="KW-1185">Reference proteome</keyword>
<keyword evidence="1" id="KW-0732">Signal</keyword>
<dbReference type="InterPro" id="IPR026341">
    <property type="entry name" value="T9SS_type_B"/>
</dbReference>
<reference evidence="4" key="1">
    <citation type="submission" date="2018-11" db="EMBL/GenBank/DDBJ databases">
        <title>Proposal to divide the Flavobacteriaceae and reorganize its genera based on Amino Acid Identity values calculated from whole genome sequences.</title>
        <authorList>
            <person name="Nicholson A.C."/>
            <person name="Gulvik C.A."/>
            <person name="Whitney A.M."/>
            <person name="Humrighouse B.W."/>
            <person name="Bell M."/>
            <person name="Holmes B."/>
            <person name="Steigerwalt A."/>
            <person name="Villarma A."/>
            <person name="Sheth M."/>
            <person name="Batra D."/>
            <person name="Pryor J."/>
            <person name="Bernardet J.-F."/>
            <person name="Hugo C."/>
            <person name="Kampfer P."/>
            <person name="Newman J."/>
            <person name="Mcquiston J.R."/>
        </authorList>
    </citation>
    <scope>NUCLEOTIDE SEQUENCE [LARGE SCALE GENOMIC DNA]</scope>
    <source>
        <strain evidence="4">DSM 15235</strain>
    </source>
</reference>
<organism evidence="2 4">
    <name type="scientific">Chryseobacterium daecheongense</name>
    <dbReference type="NCBI Taxonomy" id="192389"/>
    <lineage>
        <taxon>Bacteria</taxon>
        <taxon>Pseudomonadati</taxon>
        <taxon>Bacteroidota</taxon>
        <taxon>Flavobacteriia</taxon>
        <taxon>Flavobacteriales</taxon>
        <taxon>Weeksellaceae</taxon>
        <taxon>Chryseobacterium group</taxon>
        <taxon>Chryseobacterium</taxon>
    </lineage>
</organism>
<proteinExistence type="predicted"/>
<accession>A0A3N0W6Z5</accession>
<dbReference type="Pfam" id="PF13585">
    <property type="entry name" value="CHU_C"/>
    <property type="match status" value="1"/>
</dbReference>
<sequence length="1045" mass="109313">MIKKLLFSLLSIFYISLSAQEDCISAITVCGNSNINYTPAGVGNIYESLGGCLSSGEHHSVWYKFTIATSGTLTFNLTPTGPVDYDWAIYGPNTTCSNLGFPIRCNASGNLTSTGMNMTNTNTTSAGGPTTPYCKYMDVLAGQTYYLYIDNWSTTVYTFNLTWGGTATFVSPFSSSSIAPNPFIAPGVPGPNPNSPREISICDPTVPFNFSTLSSGIVNGNTNFTVTYFDDPNNAATGTSPITGPVVVTPGSTYYYNINYNDPNNPSSSLNSCKQTGSFIFKVNSLTASITASSTTLCPSGSVTLTSNNATGNTWSTGATTPSITVTAPGTYTLVSTNGNCTSPQASVTITADTDPNVQIIGNLLLCDTPTQLTATSTGVGNIYTWSTGATGNSISVSTPGTYTVTVKTPANCTYQKSVTVTQGVVPAVQNTSLNLCSDTSTATFNLTSAQSNISTTPGVTFDYYLNLADAIAGNTSTIANPTAHVSGSTTVYVRVKSPTCSKVANLQLIVNQKPVPVITTSANVICNNGSVTLTSNFATGNTWSTGQTTQSITVNSAGTYTLTNNNGLCTSDPVSVVITNSPNPNVQISGNLTFCGGASTTLTATATGTGNTFSWSNGVTGATNTVTTPGTYTVTVTTPLGCQYQSSATVTMDPAITINIATPAEITCTNTQVTLNASASVYQPGSTFSWTASGGGNIVSGANTLTPVVNNGGTYTLTITSALGCTKQGSVTVVKNITPPTITLNASSINICKGDSVVLTASGAATYTWTGLPGTGNTQTVSPTSTTTYTVTGVGINGCPAQTSASITINVVPEITSSLPNVEICPGDKATLDAGAGPNYSYSWSTGATTQTITTSVPGTYTVTINNGSCSKILTAVVSYIKTPEITSITYQNNTLTINVKNPANEPLEYSIDGGVTWQSSHIFTNVLKNTQYSIKVRKRGILCDTHTEYYTFLMTNTITPNSDGINDVIDFSVISKFGNFKGNIFDKYGKVVFQVSSKNPIWDGKYIGRPLPTDTYWYSLSWMDDISKKPVELSGWILLKNRE</sequence>
<dbReference type="Proteomes" id="UP000269375">
    <property type="component" value="Unassembled WGS sequence"/>
</dbReference>
<protein>
    <submittedName>
        <fullName evidence="3">Gliding motility-associated-like protein</fullName>
    </submittedName>
</protein>
<name>A0A3N0W6Z5_9FLAO</name>
<dbReference type="AlphaFoldDB" id="A0A3N0W6Z5"/>
<feature type="chain" id="PRO_5018228601" evidence="1">
    <location>
        <begin position="20"/>
        <end position="1045"/>
    </location>
</feature>
<dbReference type="EMBL" id="SOQW01000005">
    <property type="protein sequence ID" value="TDX90320.1"/>
    <property type="molecule type" value="Genomic_DNA"/>
</dbReference>
<dbReference type="Gene3D" id="2.60.120.380">
    <property type="match status" value="1"/>
</dbReference>
<dbReference type="NCBIfam" id="TIGR04131">
    <property type="entry name" value="Bac_Flav_CTERM"/>
    <property type="match status" value="1"/>
</dbReference>
<feature type="signal peptide" evidence="1">
    <location>
        <begin position="1"/>
        <end position="19"/>
    </location>
</feature>
<evidence type="ECO:0000313" key="2">
    <source>
        <dbReference type="EMBL" id="ROI00846.1"/>
    </source>
</evidence>
<dbReference type="OrthoDB" id="9765926at2"/>
<reference evidence="3 5" key="2">
    <citation type="submission" date="2019-03" db="EMBL/GenBank/DDBJ databases">
        <title>Genomic Encyclopedia of Archaeal and Bacterial Type Strains, Phase II (KMG-II): from individual species to whole genera.</title>
        <authorList>
            <person name="Goeker M."/>
        </authorList>
    </citation>
    <scope>NUCLEOTIDE SEQUENCE [LARGE SCALE GENOMIC DNA]</scope>
    <source>
        <strain evidence="3 5">DSM 15235</strain>
    </source>
</reference>
<evidence type="ECO:0000313" key="5">
    <source>
        <dbReference type="Proteomes" id="UP000295709"/>
    </source>
</evidence>
<gene>
    <name evidence="3" type="ORF">BCF50_3519</name>
    <name evidence="2" type="ORF">EGI05_08275</name>
</gene>
<dbReference type="Proteomes" id="UP000295709">
    <property type="component" value="Unassembled WGS sequence"/>
</dbReference>
<comment type="caution">
    <text evidence="2">The sequence shown here is derived from an EMBL/GenBank/DDBJ whole genome shotgun (WGS) entry which is preliminary data.</text>
</comment>
<dbReference type="InterPro" id="IPR036179">
    <property type="entry name" value="Ig-like_dom_sf"/>
</dbReference>
<evidence type="ECO:0000256" key="1">
    <source>
        <dbReference type="SAM" id="SignalP"/>
    </source>
</evidence>
<dbReference type="SUPFAM" id="SSF48726">
    <property type="entry name" value="Immunoglobulin"/>
    <property type="match status" value="1"/>
</dbReference>
<evidence type="ECO:0000313" key="3">
    <source>
        <dbReference type="EMBL" id="TDX90320.1"/>
    </source>
</evidence>
<dbReference type="EMBL" id="RJTX01000001">
    <property type="protein sequence ID" value="ROI00846.1"/>
    <property type="molecule type" value="Genomic_DNA"/>
</dbReference>
<evidence type="ECO:0000313" key="4">
    <source>
        <dbReference type="Proteomes" id="UP000269375"/>
    </source>
</evidence>